<dbReference type="Pfam" id="PF07714">
    <property type="entry name" value="PK_Tyr_Ser-Thr"/>
    <property type="match status" value="1"/>
</dbReference>
<keyword evidence="5" id="KW-0677">Repeat</keyword>
<dbReference type="PROSITE" id="PS50011">
    <property type="entry name" value="PROTEIN_KINASE_DOM"/>
    <property type="match status" value="1"/>
</dbReference>
<dbReference type="SMART" id="SM00220">
    <property type="entry name" value="S_TKc"/>
    <property type="match status" value="1"/>
</dbReference>
<comment type="caution">
    <text evidence="14">The sequence shown here is derived from an EMBL/GenBank/DDBJ whole genome shotgun (WGS) entry which is preliminary data.</text>
</comment>
<protein>
    <recommendedName>
        <fullName evidence="2">non-specific serine/threonine protein kinase</fullName>
        <ecNumber evidence="2">2.7.11.1</ecNumber>
    </recommendedName>
</protein>
<proteinExistence type="predicted"/>
<reference evidence="14 15" key="1">
    <citation type="submission" date="2020-06" db="EMBL/GenBank/DDBJ databases">
        <title>WGS assembly of Ceratodon purpureus strain R40.</title>
        <authorList>
            <person name="Carey S.B."/>
            <person name="Jenkins J."/>
            <person name="Shu S."/>
            <person name="Lovell J.T."/>
            <person name="Sreedasyam A."/>
            <person name="Maumus F."/>
            <person name="Tiley G.P."/>
            <person name="Fernandez-Pozo N."/>
            <person name="Barry K."/>
            <person name="Chen C."/>
            <person name="Wang M."/>
            <person name="Lipzen A."/>
            <person name="Daum C."/>
            <person name="Saski C.A."/>
            <person name="Payton A.C."/>
            <person name="Mcbreen J.C."/>
            <person name="Conrad R.E."/>
            <person name="Kollar L.M."/>
            <person name="Olsson S."/>
            <person name="Huttunen S."/>
            <person name="Landis J.B."/>
            <person name="Wickett N.J."/>
            <person name="Johnson M.G."/>
            <person name="Rensing S.A."/>
            <person name="Grimwood J."/>
            <person name="Schmutz J."/>
            <person name="Mcdaniel S.F."/>
        </authorList>
    </citation>
    <scope>NUCLEOTIDE SEQUENCE [LARGE SCALE GENOMIC DNA]</scope>
    <source>
        <strain evidence="14 15">R40</strain>
    </source>
</reference>
<evidence type="ECO:0000256" key="6">
    <source>
        <dbReference type="ARBA" id="ARBA00022989"/>
    </source>
</evidence>
<dbReference type="Pfam" id="PF00560">
    <property type="entry name" value="LRR_1"/>
    <property type="match status" value="1"/>
</dbReference>
<evidence type="ECO:0000256" key="7">
    <source>
        <dbReference type="ARBA" id="ARBA00023136"/>
    </source>
</evidence>
<organism evidence="14 15">
    <name type="scientific">Ceratodon purpureus</name>
    <name type="common">Fire moss</name>
    <name type="synonym">Dicranum purpureum</name>
    <dbReference type="NCBI Taxonomy" id="3225"/>
    <lineage>
        <taxon>Eukaryota</taxon>
        <taxon>Viridiplantae</taxon>
        <taxon>Streptophyta</taxon>
        <taxon>Embryophyta</taxon>
        <taxon>Bryophyta</taxon>
        <taxon>Bryophytina</taxon>
        <taxon>Bryopsida</taxon>
        <taxon>Dicranidae</taxon>
        <taxon>Pseudoditrichales</taxon>
        <taxon>Ditrichaceae</taxon>
        <taxon>Ceratodon</taxon>
    </lineage>
</organism>
<dbReference type="InterPro" id="IPR024788">
    <property type="entry name" value="Malectin-like_Carb-bd_dom"/>
</dbReference>
<dbReference type="Proteomes" id="UP000822688">
    <property type="component" value="Chromosome 6"/>
</dbReference>
<dbReference type="EC" id="2.7.11.1" evidence="2"/>
<dbReference type="PROSITE" id="PS00108">
    <property type="entry name" value="PROTEIN_KINASE_ST"/>
    <property type="match status" value="1"/>
</dbReference>
<dbReference type="FunFam" id="3.30.200.20:FF:000394">
    <property type="entry name" value="Leucine-rich repeat receptor-like protein kinase"/>
    <property type="match status" value="1"/>
</dbReference>
<dbReference type="Pfam" id="PF12819">
    <property type="entry name" value="Malectin_like"/>
    <property type="match status" value="1"/>
</dbReference>
<feature type="transmembrane region" description="Helical" evidence="11">
    <location>
        <begin position="555"/>
        <end position="581"/>
    </location>
</feature>
<evidence type="ECO:0000256" key="3">
    <source>
        <dbReference type="ARBA" id="ARBA00022614"/>
    </source>
</evidence>
<comment type="subcellular location">
    <subcellularLocation>
        <location evidence="1">Membrane</location>
        <topology evidence="1">Single-pass membrane protein</topology>
    </subcellularLocation>
</comment>
<keyword evidence="3" id="KW-0433">Leucine-rich repeat</keyword>
<evidence type="ECO:0000313" key="15">
    <source>
        <dbReference type="Proteomes" id="UP000822688"/>
    </source>
</evidence>
<sequence>MEIQLSAHTNMLLAVLVVLCCSVPGAWSQGQSGFLYIDCGSTTSYVDPITGIYWLPDSDYIPELSGQNHQNLLITDSTFSDLSELKTLRAFDDLRAKNCYALPVKKNSTYLLRASFYYGNYDNTAKPPTFQVSVEATIVDNITTSSTELVYTELYYISQSNVTFLCLLPDASKSTPFISAINLRPVNNLYKTFDEFLGQQKYMTTRTRVDFGGSALIRYPKDFDDRYWHPEGATSSYLRSTTTPVLALGAFARITDESTFWPPSTVMETAVATSGNLTSYMLPPGSATYANSAFLLLHFAELDPSASNTSREFYIDIGDGREPTLMNPYTDSKTPGPYSRTSWLFWDRTIGPTTLLTLYPTAVSLRGPILNAMEVFSVPDTRHASTLDRDVLAIENIKATMNLTEWTGDPCLPYPHPWVQCNTSGTVLTPPKIVAVILSGYKLKGPISPSFADLLDLTNLSLDHNELTGPLPDLSPLVQLKTLHLEDNYLSGPLPGWLTSLPLLRELTVQNNNFSGAVPAGLLSSNMLFKSCPGNQFLDDGCKENIPTSSNSLNLGAVIGVTVGGLLFALIIILIGVFFGYRCYKRRQQEGRPAASASLQELGITDSSAKPFALAVLAAATNNFTKEIGRGGFGPVYHGTLPDGKEMAVKVADESTRQGEHEFVNEVLLLSRVHHKNLVELLGYCQEKNNQILVYEYLRNGSLHDQLHGIPKPTQTLNWRMRLNIALNAAEGLEYLHTGCTPSIIHRDVKSSNILLTGPGQAEVSKMSDFGLSRTGPQHDATHVSTIVRGTAGYLDPQYFGTQKLSLKSDVFSFGVVILELLTGRLPIDKTRPNREEWNICDYVRDTLGSGANIDKILDPDVRASRPKPESLWRAAEVALRSVEPKAVHRPNMVEVIEELRAAIAIEDSPGGSSHHRPGGSNFRSSNPASMSSIIFYESDNMPAPR</sequence>
<dbReference type="PROSITE" id="PS51450">
    <property type="entry name" value="LRR"/>
    <property type="match status" value="1"/>
</dbReference>
<evidence type="ECO:0000259" key="13">
    <source>
        <dbReference type="PROSITE" id="PS50011"/>
    </source>
</evidence>
<dbReference type="InterPro" id="IPR001611">
    <property type="entry name" value="Leu-rich_rpt"/>
</dbReference>
<comment type="catalytic activity">
    <reaction evidence="9">
        <text>L-seryl-[protein] + ATP = O-phospho-L-seryl-[protein] + ADP + H(+)</text>
        <dbReference type="Rhea" id="RHEA:17989"/>
        <dbReference type="Rhea" id="RHEA-COMP:9863"/>
        <dbReference type="Rhea" id="RHEA-COMP:11604"/>
        <dbReference type="ChEBI" id="CHEBI:15378"/>
        <dbReference type="ChEBI" id="CHEBI:29999"/>
        <dbReference type="ChEBI" id="CHEBI:30616"/>
        <dbReference type="ChEBI" id="CHEBI:83421"/>
        <dbReference type="ChEBI" id="CHEBI:456216"/>
        <dbReference type="EC" id="2.7.11.1"/>
    </reaction>
</comment>
<dbReference type="InterPro" id="IPR001245">
    <property type="entry name" value="Ser-Thr/Tyr_kinase_cat_dom"/>
</dbReference>
<dbReference type="PANTHER" id="PTHR45631:SF68">
    <property type="entry name" value="REPEAT FAMILY PROTEIN, PUTATIVE, EXPRESSED-RELATED"/>
    <property type="match status" value="1"/>
</dbReference>
<dbReference type="InterPro" id="IPR032675">
    <property type="entry name" value="LRR_dom_sf"/>
</dbReference>
<evidence type="ECO:0000256" key="4">
    <source>
        <dbReference type="ARBA" id="ARBA00022692"/>
    </source>
</evidence>
<keyword evidence="12" id="KW-0732">Signal</keyword>
<name>A0A8T0HJS7_CERPU</name>
<gene>
    <name evidence="14" type="ORF">KC19_6G207500</name>
</gene>
<feature type="region of interest" description="Disordered" evidence="10">
    <location>
        <begin position="908"/>
        <end position="927"/>
    </location>
</feature>
<dbReference type="InterPro" id="IPR008271">
    <property type="entry name" value="Ser/Thr_kinase_AS"/>
</dbReference>
<dbReference type="Gene3D" id="3.80.10.10">
    <property type="entry name" value="Ribonuclease Inhibitor"/>
    <property type="match status" value="1"/>
</dbReference>
<dbReference type="GO" id="GO:0016020">
    <property type="term" value="C:membrane"/>
    <property type="evidence" value="ECO:0007669"/>
    <property type="project" value="UniProtKB-SubCell"/>
</dbReference>
<keyword evidence="4 11" id="KW-0812">Transmembrane</keyword>
<dbReference type="GO" id="GO:0004672">
    <property type="term" value="F:protein kinase activity"/>
    <property type="evidence" value="ECO:0007669"/>
    <property type="project" value="InterPro"/>
</dbReference>
<evidence type="ECO:0000256" key="9">
    <source>
        <dbReference type="ARBA" id="ARBA00048679"/>
    </source>
</evidence>
<dbReference type="InterPro" id="IPR000719">
    <property type="entry name" value="Prot_kinase_dom"/>
</dbReference>
<keyword evidence="7 11" id="KW-0472">Membrane</keyword>
<evidence type="ECO:0000256" key="10">
    <source>
        <dbReference type="SAM" id="MobiDB-lite"/>
    </source>
</evidence>
<evidence type="ECO:0000256" key="1">
    <source>
        <dbReference type="ARBA" id="ARBA00004167"/>
    </source>
</evidence>
<dbReference type="EMBL" id="CM026427">
    <property type="protein sequence ID" value="KAG0571045.1"/>
    <property type="molecule type" value="Genomic_DNA"/>
</dbReference>
<evidence type="ECO:0000256" key="12">
    <source>
        <dbReference type="SAM" id="SignalP"/>
    </source>
</evidence>
<comment type="catalytic activity">
    <reaction evidence="8">
        <text>L-threonyl-[protein] + ATP = O-phospho-L-threonyl-[protein] + ADP + H(+)</text>
        <dbReference type="Rhea" id="RHEA:46608"/>
        <dbReference type="Rhea" id="RHEA-COMP:11060"/>
        <dbReference type="Rhea" id="RHEA-COMP:11605"/>
        <dbReference type="ChEBI" id="CHEBI:15378"/>
        <dbReference type="ChEBI" id="CHEBI:30013"/>
        <dbReference type="ChEBI" id="CHEBI:30616"/>
        <dbReference type="ChEBI" id="CHEBI:61977"/>
        <dbReference type="ChEBI" id="CHEBI:456216"/>
        <dbReference type="EC" id="2.7.11.1"/>
    </reaction>
</comment>
<evidence type="ECO:0000256" key="8">
    <source>
        <dbReference type="ARBA" id="ARBA00047899"/>
    </source>
</evidence>
<dbReference type="PANTHER" id="PTHR45631">
    <property type="entry name" value="OS07G0107800 PROTEIN-RELATED"/>
    <property type="match status" value="1"/>
</dbReference>
<feature type="domain" description="Protein kinase" evidence="13">
    <location>
        <begin position="622"/>
        <end position="904"/>
    </location>
</feature>
<accession>A0A8T0HJS7</accession>
<dbReference type="SUPFAM" id="SSF52058">
    <property type="entry name" value="L domain-like"/>
    <property type="match status" value="1"/>
</dbReference>
<evidence type="ECO:0000313" key="14">
    <source>
        <dbReference type="EMBL" id="KAG0571045.1"/>
    </source>
</evidence>
<keyword evidence="6 11" id="KW-1133">Transmembrane helix</keyword>
<keyword evidence="15" id="KW-1185">Reference proteome</keyword>
<evidence type="ECO:0000256" key="5">
    <source>
        <dbReference type="ARBA" id="ARBA00022737"/>
    </source>
</evidence>
<dbReference type="Gene3D" id="3.30.200.20">
    <property type="entry name" value="Phosphorylase Kinase, domain 1"/>
    <property type="match status" value="1"/>
</dbReference>
<dbReference type="Gene3D" id="1.10.510.10">
    <property type="entry name" value="Transferase(Phosphotransferase) domain 1"/>
    <property type="match status" value="1"/>
</dbReference>
<dbReference type="GO" id="GO:0005524">
    <property type="term" value="F:ATP binding"/>
    <property type="evidence" value="ECO:0007669"/>
    <property type="project" value="InterPro"/>
</dbReference>
<evidence type="ECO:0000256" key="11">
    <source>
        <dbReference type="SAM" id="Phobius"/>
    </source>
</evidence>
<evidence type="ECO:0000256" key="2">
    <source>
        <dbReference type="ARBA" id="ARBA00012513"/>
    </source>
</evidence>
<feature type="signal peptide" evidence="12">
    <location>
        <begin position="1"/>
        <end position="28"/>
    </location>
</feature>
<dbReference type="InterPro" id="IPR011009">
    <property type="entry name" value="Kinase-like_dom_sf"/>
</dbReference>
<dbReference type="AlphaFoldDB" id="A0A8T0HJS7"/>
<dbReference type="SUPFAM" id="SSF56112">
    <property type="entry name" value="Protein kinase-like (PK-like)"/>
    <property type="match status" value="1"/>
</dbReference>
<feature type="chain" id="PRO_5035832718" description="non-specific serine/threonine protein kinase" evidence="12">
    <location>
        <begin position="29"/>
        <end position="946"/>
    </location>
</feature>
<dbReference type="FunFam" id="1.10.510.10:FF:000095">
    <property type="entry name" value="protein STRUBBELIG-RECEPTOR FAMILY 8"/>
    <property type="match status" value="1"/>
</dbReference>